<feature type="region of interest" description="Disordered" evidence="5">
    <location>
        <begin position="1"/>
        <end position="25"/>
    </location>
</feature>
<evidence type="ECO:0000313" key="7">
    <source>
        <dbReference type="EMBL" id="KAF2457315.1"/>
    </source>
</evidence>
<evidence type="ECO:0000256" key="2">
    <source>
        <dbReference type="ARBA" id="ARBA00022692"/>
    </source>
</evidence>
<sequence length="628" mass="69586">MASDFTPTRNDSDSDVIFDEDEDPSAIHTSTPDERFRLGLYDIMGLVINRMIGTGIFMTPTRVMQGTMSTGITLLFWFAGVFYAFAGTHLYIEYGLNVPRRIFDGLEQGVPRSGGDLNYLQYIYTWPRYRKNAVLFSTCLYGIAFIVLGNMAGNCINFAQRVLQASNVNEPSKGAVRGIALAAATFSCFIHAFSRRGGISLNNILAIMKVCILLLIVIAAIIFGSGGFKNSQVQTTQNLDAQNSFDGASSEANGYAHAFLAIIFAFSGFEQPNYVLGEVSRPHRKFPIGMTAAVGLVCALYIAVNISYMVVVQRDDQIRANVAQQFFELTFGSLSADSHTGGRVFNAFLAISSLGNIIVMTYTAARVKQEIAKEGILPWPKFWAKNSDISLGRLLRWARRTPSVFRVFHVVLKMRWLAPEEHSEKTPVGALLLHFLSCVVLLFTTYGLTPGNAYNLLTGLASYSLFAFFGVFLALGILYLRLRPSLLWKEKSPGFSPILSVICASVYLVGNLFPLIGTWIKPAGRFGDLIAGGFNTETLDWYIMPTVGWCCIALGALWWLGFLVYAKRVEKRTGTVFTVERVPEFERDPPDTGRPVQLHETVYLAWVAKENEKSGASSDDRTPMMDFV</sequence>
<evidence type="ECO:0000256" key="5">
    <source>
        <dbReference type="SAM" id="MobiDB-lite"/>
    </source>
</evidence>
<keyword evidence="3 6" id="KW-1133">Transmembrane helix</keyword>
<feature type="transmembrane region" description="Helical" evidence="6">
    <location>
        <begin position="255"/>
        <end position="276"/>
    </location>
</feature>
<keyword evidence="2 6" id="KW-0812">Transmembrane</keyword>
<feature type="transmembrane region" description="Helical" evidence="6">
    <location>
        <begin position="38"/>
        <end position="59"/>
    </location>
</feature>
<name>A0A6A6NZY0_9PEZI</name>
<feature type="transmembrane region" description="Helical" evidence="6">
    <location>
        <begin position="541"/>
        <end position="565"/>
    </location>
</feature>
<dbReference type="PANTHER" id="PTHR11785:SF382">
    <property type="entry name" value="LOW-AFFINITY METHIONINE PERMEASE"/>
    <property type="match status" value="1"/>
</dbReference>
<dbReference type="Proteomes" id="UP000799766">
    <property type="component" value="Unassembled WGS sequence"/>
</dbReference>
<dbReference type="GO" id="GO:0015179">
    <property type="term" value="F:L-amino acid transmembrane transporter activity"/>
    <property type="evidence" value="ECO:0007669"/>
    <property type="project" value="TreeGrafter"/>
</dbReference>
<dbReference type="InterPro" id="IPR002293">
    <property type="entry name" value="AA/rel_permease1"/>
</dbReference>
<feature type="transmembrane region" description="Helical" evidence="6">
    <location>
        <begin position="460"/>
        <end position="482"/>
    </location>
</feature>
<keyword evidence="8" id="KW-1185">Reference proteome</keyword>
<dbReference type="PIRSF" id="PIRSF006060">
    <property type="entry name" value="AA_transporter"/>
    <property type="match status" value="1"/>
</dbReference>
<keyword evidence="4 6" id="KW-0472">Membrane</keyword>
<feature type="transmembrane region" description="Helical" evidence="6">
    <location>
        <begin position="288"/>
        <end position="311"/>
    </location>
</feature>
<feature type="transmembrane region" description="Helical" evidence="6">
    <location>
        <begin position="71"/>
        <end position="92"/>
    </location>
</feature>
<evidence type="ECO:0000256" key="1">
    <source>
        <dbReference type="ARBA" id="ARBA00004141"/>
    </source>
</evidence>
<dbReference type="PANTHER" id="PTHR11785">
    <property type="entry name" value="AMINO ACID TRANSPORTER"/>
    <property type="match status" value="1"/>
</dbReference>
<protein>
    <submittedName>
        <fullName evidence="7">Amino acid permease-domain-containing protein</fullName>
    </submittedName>
</protein>
<organism evidence="7 8">
    <name type="scientific">Lineolata rhizophorae</name>
    <dbReference type="NCBI Taxonomy" id="578093"/>
    <lineage>
        <taxon>Eukaryota</taxon>
        <taxon>Fungi</taxon>
        <taxon>Dikarya</taxon>
        <taxon>Ascomycota</taxon>
        <taxon>Pezizomycotina</taxon>
        <taxon>Dothideomycetes</taxon>
        <taxon>Dothideomycetes incertae sedis</taxon>
        <taxon>Lineolatales</taxon>
        <taxon>Lineolataceae</taxon>
        <taxon>Lineolata</taxon>
    </lineage>
</organism>
<feature type="compositionally biased region" description="Acidic residues" evidence="5">
    <location>
        <begin position="13"/>
        <end position="24"/>
    </location>
</feature>
<evidence type="ECO:0000256" key="4">
    <source>
        <dbReference type="ARBA" id="ARBA00023136"/>
    </source>
</evidence>
<feature type="transmembrane region" description="Helical" evidence="6">
    <location>
        <begin position="133"/>
        <end position="154"/>
    </location>
</feature>
<comment type="subcellular location">
    <subcellularLocation>
        <location evidence="1">Membrane</location>
        <topology evidence="1">Multi-pass membrane protein</topology>
    </subcellularLocation>
</comment>
<dbReference type="EMBL" id="MU001681">
    <property type="protein sequence ID" value="KAF2457315.1"/>
    <property type="molecule type" value="Genomic_DNA"/>
</dbReference>
<dbReference type="InterPro" id="IPR050598">
    <property type="entry name" value="AminoAcid_Transporter"/>
</dbReference>
<accession>A0A6A6NZY0</accession>
<dbReference type="GO" id="GO:0016020">
    <property type="term" value="C:membrane"/>
    <property type="evidence" value="ECO:0007669"/>
    <property type="project" value="UniProtKB-SubCell"/>
</dbReference>
<evidence type="ECO:0000256" key="6">
    <source>
        <dbReference type="SAM" id="Phobius"/>
    </source>
</evidence>
<feature type="transmembrane region" description="Helical" evidence="6">
    <location>
        <begin position="428"/>
        <end position="448"/>
    </location>
</feature>
<gene>
    <name evidence="7" type="ORF">BDY21DRAFT_286572</name>
</gene>
<feature type="transmembrane region" description="Helical" evidence="6">
    <location>
        <begin position="344"/>
        <end position="365"/>
    </location>
</feature>
<evidence type="ECO:0000256" key="3">
    <source>
        <dbReference type="ARBA" id="ARBA00022989"/>
    </source>
</evidence>
<reference evidence="7" key="1">
    <citation type="journal article" date="2020" name="Stud. Mycol.">
        <title>101 Dothideomycetes genomes: a test case for predicting lifestyles and emergence of pathogens.</title>
        <authorList>
            <person name="Haridas S."/>
            <person name="Albert R."/>
            <person name="Binder M."/>
            <person name="Bloem J."/>
            <person name="Labutti K."/>
            <person name="Salamov A."/>
            <person name="Andreopoulos B."/>
            <person name="Baker S."/>
            <person name="Barry K."/>
            <person name="Bills G."/>
            <person name="Bluhm B."/>
            <person name="Cannon C."/>
            <person name="Castanera R."/>
            <person name="Culley D."/>
            <person name="Daum C."/>
            <person name="Ezra D."/>
            <person name="Gonzalez J."/>
            <person name="Henrissat B."/>
            <person name="Kuo A."/>
            <person name="Liang C."/>
            <person name="Lipzen A."/>
            <person name="Lutzoni F."/>
            <person name="Magnuson J."/>
            <person name="Mondo S."/>
            <person name="Nolan M."/>
            <person name="Ohm R."/>
            <person name="Pangilinan J."/>
            <person name="Park H.-J."/>
            <person name="Ramirez L."/>
            <person name="Alfaro M."/>
            <person name="Sun H."/>
            <person name="Tritt A."/>
            <person name="Yoshinaga Y."/>
            <person name="Zwiers L.-H."/>
            <person name="Turgeon B."/>
            <person name="Goodwin S."/>
            <person name="Spatafora J."/>
            <person name="Crous P."/>
            <person name="Grigoriev I."/>
        </authorList>
    </citation>
    <scope>NUCLEOTIDE SEQUENCE</scope>
    <source>
        <strain evidence="7">ATCC 16933</strain>
    </source>
</reference>
<feature type="transmembrane region" description="Helical" evidence="6">
    <location>
        <begin position="174"/>
        <end position="194"/>
    </location>
</feature>
<evidence type="ECO:0000313" key="8">
    <source>
        <dbReference type="Proteomes" id="UP000799766"/>
    </source>
</evidence>
<dbReference type="Gene3D" id="1.20.1740.10">
    <property type="entry name" value="Amino acid/polyamine transporter I"/>
    <property type="match status" value="1"/>
</dbReference>
<feature type="transmembrane region" description="Helical" evidence="6">
    <location>
        <begin position="494"/>
        <end position="521"/>
    </location>
</feature>
<dbReference type="AlphaFoldDB" id="A0A6A6NZY0"/>
<dbReference type="OrthoDB" id="5982228at2759"/>
<proteinExistence type="predicted"/>
<dbReference type="Pfam" id="PF13520">
    <property type="entry name" value="AA_permease_2"/>
    <property type="match status" value="1"/>
</dbReference>
<feature type="transmembrane region" description="Helical" evidence="6">
    <location>
        <begin position="206"/>
        <end position="228"/>
    </location>
</feature>